<dbReference type="AlphaFoldDB" id="A0A379Z363"/>
<protein>
    <recommendedName>
        <fullName evidence="1">DUF6892 domain-containing protein</fullName>
    </recommendedName>
</protein>
<gene>
    <name evidence="2" type="ORF">NCTC10738_00928</name>
</gene>
<sequence length="514" mass="57569">MQASVQLFRLFHTSMGGSVVRMEAIEEGFKLVAEAKFRNKSALDRARKIWSGNNVKLCLDKFVFLLKTTDWSNQAEAELCAKVAVALCSSKISIASSIISAKSPEIIAVTNTLLDRGECELIADPKSNFSSVELALTLCQLYFYHGYADPQTRASIAPTVVKMLELYPNLDCSLALGCISWHPQAESLYARVIYACMLNRDIYRRCPAIADIARDMLAAGEYKGFLYKHSLKVFEKVISFKESWDASELGYLIERLLIEPLDVEMRSQAELIEANHRLAKVLKSKSDKKYYKQQAEYIEHHYPEFISLNRQEAVRKLAVSRKFYDFACRVAGQYAAINDKARQLSELLLEANRFAKGPKKFAPASTVVNSFKDFGLKLLVIEELMYRQDSLSPKFSLAEFAAEYCGGEIERNDAGEIPQVIDFYQALDIADTELAKVTELYQDDGLSGGAEVYYNINPYWDPGCGDSILAVKDIAAEDLSLLPNLKLITTTDLNNLSAGFIAAAEKRGVKVIEE</sequence>
<evidence type="ECO:0000313" key="2">
    <source>
        <dbReference type="EMBL" id="SUI54669.1"/>
    </source>
</evidence>
<name>A0A379Z363_9GAMM</name>
<evidence type="ECO:0000259" key="1">
    <source>
        <dbReference type="Pfam" id="PF21832"/>
    </source>
</evidence>
<dbReference type="Proteomes" id="UP000254069">
    <property type="component" value="Unassembled WGS sequence"/>
</dbReference>
<proteinExistence type="predicted"/>
<keyword evidence="3" id="KW-1185">Reference proteome</keyword>
<feature type="domain" description="DUF6892" evidence="1">
    <location>
        <begin position="370"/>
        <end position="511"/>
    </location>
</feature>
<organism evidence="2 3">
    <name type="scientific">Shewanella algae</name>
    <dbReference type="NCBI Taxonomy" id="38313"/>
    <lineage>
        <taxon>Bacteria</taxon>
        <taxon>Pseudomonadati</taxon>
        <taxon>Pseudomonadota</taxon>
        <taxon>Gammaproteobacteria</taxon>
        <taxon>Alteromonadales</taxon>
        <taxon>Shewanellaceae</taxon>
        <taxon>Shewanella</taxon>
    </lineage>
</organism>
<reference evidence="2 3" key="1">
    <citation type="submission" date="2018-06" db="EMBL/GenBank/DDBJ databases">
        <authorList>
            <consortium name="Pathogen Informatics"/>
            <person name="Doyle S."/>
        </authorList>
    </citation>
    <scope>NUCLEOTIDE SEQUENCE [LARGE SCALE GENOMIC DNA]</scope>
    <source>
        <strain evidence="2 3">NCTC10738</strain>
    </source>
</reference>
<dbReference type="Pfam" id="PF21832">
    <property type="entry name" value="DUF6892"/>
    <property type="match status" value="1"/>
</dbReference>
<accession>A0A379Z363</accession>
<dbReference type="InterPro" id="IPR054187">
    <property type="entry name" value="DUF6892"/>
</dbReference>
<dbReference type="EMBL" id="UGYO01000001">
    <property type="protein sequence ID" value="SUI54669.1"/>
    <property type="molecule type" value="Genomic_DNA"/>
</dbReference>
<evidence type="ECO:0000313" key="3">
    <source>
        <dbReference type="Proteomes" id="UP000254069"/>
    </source>
</evidence>